<keyword evidence="2" id="KW-1185">Reference proteome</keyword>
<organism evidence="1 2">
    <name type="scientific">Parablautia intestinalis</name>
    <dbReference type="NCBI Taxonomy" id="2320100"/>
    <lineage>
        <taxon>Bacteria</taxon>
        <taxon>Bacillati</taxon>
        <taxon>Bacillota</taxon>
        <taxon>Clostridia</taxon>
        <taxon>Lachnospirales</taxon>
        <taxon>Lachnospiraceae</taxon>
        <taxon>Parablautia</taxon>
    </lineage>
</organism>
<sequence length="156" mass="16519">MGVQTTYNYGISKGIAGGLYDITYYENNTFITPGGIPFGYGVVKGATPGSDIKLPAADSKAADFEGVTQNGFTTQQDMQGNAVPVKGESMGVLRTGKIWAVVGKNAVPAYDKPVYLIVSGDEAGRFTTEEDQSEKVLLSAKFILEKDGGIAPIRIN</sequence>
<protein>
    <submittedName>
        <fullName evidence="1">Uncharacterized protein</fullName>
    </submittedName>
</protein>
<evidence type="ECO:0000313" key="1">
    <source>
        <dbReference type="EMBL" id="RKI90441.1"/>
    </source>
</evidence>
<comment type="caution">
    <text evidence="1">The sequence shown here is derived from an EMBL/GenBank/DDBJ whole genome shotgun (WGS) entry which is preliminary data.</text>
</comment>
<dbReference type="InterPro" id="IPR054438">
    <property type="entry name" value="Struct_cement_gp24/gp6"/>
</dbReference>
<reference evidence="1 2" key="1">
    <citation type="submission" date="2018-09" db="EMBL/GenBank/DDBJ databases">
        <title>Murine metabolic-syndrome-specific gut microbial biobank.</title>
        <authorList>
            <person name="Liu C."/>
        </authorList>
    </citation>
    <scope>NUCLEOTIDE SEQUENCE [LARGE SCALE GENOMIC DNA]</scope>
    <source>
        <strain evidence="1 2">0.1xD8-82</strain>
    </source>
</reference>
<gene>
    <name evidence="1" type="ORF">D7V94_13485</name>
</gene>
<accession>A0A3A9AS82</accession>
<dbReference type="Pfam" id="PF22758">
    <property type="entry name" value="Phage_cement"/>
    <property type="match status" value="1"/>
</dbReference>
<dbReference type="AlphaFoldDB" id="A0A3A9AS82"/>
<evidence type="ECO:0000313" key="2">
    <source>
        <dbReference type="Proteomes" id="UP000280696"/>
    </source>
</evidence>
<dbReference type="OrthoDB" id="2066505at2"/>
<proteinExistence type="predicted"/>
<dbReference type="Proteomes" id="UP000280696">
    <property type="component" value="Unassembled WGS sequence"/>
</dbReference>
<dbReference type="EMBL" id="RAYQ01000014">
    <property type="protein sequence ID" value="RKI90441.1"/>
    <property type="molecule type" value="Genomic_DNA"/>
</dbReference>
<name>A0A3A9AS82_9FIRM</name>
<dbReference type="RefSeq" id="WP_120470629.1">
    <property type="nucleotide sequence ID" value="NZ_RAYQ01000014.1"/>
</dbReference>